<proteinExistence type="predicted"/>
<name>A0A6M3J4U0_9ZZZZ</name>
<protein>
    <submittedName>
        <fullName evidence="1">Uncharacterized protein</fullName>
    </submittedName>
</protein>
<organism evidence="1">
    <name type="scientific">viral metagenome</name>
    <dbReference type="NCBI Taxonomy" id="1070528"/>
    <lineage>
        <taxon>unclassified sequences</taxon>
        <taxon>metagenomes</taxon>
        <taxon>organismal metagenomes</taxon>
    </lineage>
</organism>
<dbReference type="EMBL" id="MT141529">
    <property type="protein sequence ID" value="QJA64903.1"/>
    <property type="molecule type" value="Genomic_DNA"/>
</dbReference>
<sequence>MKTLTDLQVKDIVDKGKIKSSEITPALLYLTEKSYQRLRPLIIDNIIRSNAVIGNF</sequence>
<evidence type="ECO:0000313" key="1">
    <source>
        <dbReference type="EMBL" id="QJA64903.1"/>
    </source>
</evidence>
<dbReference type="AlphaFoldDB" id="A0A6M3J4U0"/>
<dbReference type="EMBL" id="MT142516">
    <property type="protein sequence ID" value="QJA83739.1"/>
    <property type="molecule type" value="Genomic_DNA"/>
</dbReference>
<gene>
    <name evidence="2" type="ORF">MM415A00259_0064</name>
    <name evidence="1" type="ORF">MM415B00452_0004</name>
</gene>
<reference evidence="1" key="1">
    <citation type="submission" date="2020-03" db="EMBL/GenBank/DDBJ databases">
        <title>The deep terrestrial virosphere.</title>
        <authorList>
            <person name="Holmfeldt K."/>
            <person name="Nilsson E."/>
            <person name="Simone D."/>
            <person name="Lopez-Fernandez M."/>
            <person name="Wu X."/>
            <person name="de Brujin I."/>
            <person name="Lundin D."/>
            <person name="Andersson A."/>
            <person name="Bertilsson S."/>
            <person name="Dopson M."/>
        </authorList>
    </citation>
    <scope>NUCLEOTIDE SEQUENCE</scope>
    <source>
        <strain evidence="2">MM415A00259</strain>
        <strain evidence="1">MM415B00452</strain>
    </source>
</reference>
<evidence type="ECO:0000313" key="2">
    <source>
        <dbReference type="EMBL" id="QJA83739.1"/>
    </source>
</evidence>
<accession>A0A6M3J4U0</accession>